<dbReference type="InterPro" id="IPR008279">
    <property type="entry name" value="PEP-util_enz_mobile_dom"/>
</dbReference>
<evidence type="ECO:0000313" key="2">
    <source>
        <dbReference type="EMBL" id="KAK8782016.1"/>
    </source>
</evidence>
<dbReference type="SUPFAM" id="SSF52009">
    <property type="entry name" value="Phosphohistidine domain"/>
    <property type="match status" value="1"/>
</dbReference>
<dbReference type="PANTHER" id="PTHR43615:SF1">
    <property type="entry name" value="PPDK_N DOMAIN-CONTAINING PROTEIN"/>
    <property type="match status" value="1"/>
</dbReference>
<dbReference type="GO" id="GO:0016772">
    <property type="term" value="F:transferase activity, transferring phosphorus-containing groups"/>
    <property type="evidence" value="ECO:0007669"/>
    <property type="project" value="InterPro"/>
</dbReference>
<dbReference type="InterPro" id="IPR051549">
    <property type="entry name" value="PEP_Utilizing_Enz"/>
</dbReference>
<accession>A0AAQ4F4J8</accession>
<evidence type="ECO:0000259" key="1">
    <source>
        <dbReference type="Pfam" id="PF00391"/>
    </source>
</evidence>
<sequence>MKKRVFPELVKGIPSVRGDVLVAYCTDIAWSPFFPLLSGVVTELGGLISHGAVVAREYGIPCVVGASGATYVIRPGEAAPPVVRRHLRTADQNCLLSAASLSRRLHSSGVGITLRSKGCTLLYSAGSATSNR</sequence>
<feature type="domain" description="PEP-utilising enzyme mobile" evidence="1">
    <location>
        <begin position="17"/>
        <end position="77"/>
    </location>
</feature>
<dbReference type="Gene3D" id="3.50.30.10">
    <property type="entry name" value="Phosphohistidine domain"/>
    <property type="match status" value="1"/>
</dbReference>
<protein>
    <recommendedName>
        <fullName evidence="1">PEP-utilising enzyme mobile domain-containing protein</fullName>
    </recommendedName>
</protein>
<dbReference type="EMBL" id="JARKHS020007087">
    <property type="protein sequence ID" value="KAK8782016.1"/>
    <property type="molecule type" value="Genomic_DNA"/>
</dbReference>
<dbReference type="Proteomes" id="UP001321473">
    <property type="component" value="Unassembled WGS sequence"/>
</dbReference>
<reference evidence="2 3" key="1">
    <citation type="journal article" date="2023" name="Arcadia Sci">
        <title>De novo assembly of a long-read Amblyomma americanum tick genome.</title>
        <authorList>
            <person name="Chou S."/>
            <person name="Poskanzer K.E."/>
            <person name="Rollins M."/>
            <person name="Thuy-Boun P.S."/>
        </authorList>
    </citation>
    <scope>NUCLEOTIDE SEQUENCE [LARGE SCALE GENOMIC DNA]</scope>
    <source>
        <strain evidence="2">F_SG_1</strain>
        <tissue evidence="2">Salivary glands</tissue>
    </source>
</reference>
<proteinExistence type="predicted"/>
<keyword evidence="3" id="KW-1185">Reference proteome</keyword>
<gene>
    <name evidence="2" type="ORF">V5799_016640</name>
</gene>
<evidence type="ECO:0000313" key="3">
    <source>
        <dbReference type="Proteomes" id="UP001321473"/>
    </source>
</evidence>
<dbReference type="AlphaFoldDB" id="A0AAQ4F4J8"/>
<dbReference type="InterPro" id="IPR036637">
    <property type="entry name" value="Phosphohistidine_dom_sf"/>
</dbReference>
<organism evidence="2 3">
    <name type="scientific">Amblyomma americanum</name>
    <name type="common">Lone star tick</name>
    <dbReference type="NCBI Taxonomy" id="6943"/>
    <lineage>
        <taxon>Eukaryota</taxon>
        <taxon>Metazoa</taxon>
        <taxon>Ecdysozoa</taxon>
        <taxon>Arthropoda</taxon>
        <taxon>Chelicerata</taxon>
        <taxon>Arachnida</taxon>
        <taxon>Acari</taxon>
        <taxon>Parasitiformes</taxon>
        <taxon>Ixodida</taxon>
        <taxon>Ixodoidea</taxon>
        <taxon>Ixodidae</taxon>
        <taxon>Amblyomminae</taxon>
        <taxon>Amblyomma</taxon>
    </lineage>
</organism>
<name>A0AAQ4F4J8_AMBAM</name>
<dbReference type="PANTHER" id="PTHR43615">
    <property type="entry name" value="PHOSPHOENOLPYRUVATE SYNTHASE-RELATED"/>
    <property type="match status" value="1"/>
</dbReference>
<dbReference type="Pfam" id="PF00391">
    <property type="entry name" value="PEP-utilizers"/>
    <property type="match status" value="1"/>
</dbReference>
<comment type="caution">
    <text evidence="2">The sequence shown here is derived from an EMBL/GenBank/DDBJ whole genome shotgun (WGS) entry which is preliminary data.</text>
</comment>